<reference evidence="1" key="1">
    <citation type="submission" date="2008-01" db="EMBL/GenBank/DDBJ databases">
        <authorList>
            <person name="Fulton L."/>
            <person name="Clifton S."/>
            <person name="Fulton B."/>
            <person name="Xu J."/>
            <person name="Minx P."/>
            <person name="Pepin K.H."/>
            <person name="Johnson M."/>
            <person name="Thiruvilangam P."/>
            <person name="Bhonagiri V."/>
            <person name="Nash W.E."/>
            <person name="Mardis E.R."/>
            <person name="Wilson R.K."/>
        </authorList>
    </citation>
    <scope>NUCLEOTIDE SEQUENCE [LARGE SCALE GENOMIC DNA]</scope>
    <source>
        <strain evidence="1">DSM 17244</strain>
    </source>
</reference>
<protein>
    <submittedName>
        <fullName evidence="1">Uncharacterized protein</fullName>
    </submittedName>
</protein>
<dbReference type="STRING" id="445971.ANASTE_00085"/>
<comment type="caution">
    <text evidence="1">The sequence shown here is derived from an EMBL/GenBank/DDBJ whole genome shotgun (WGS) entry which is preliminary data.</text>
</comment>
<organism evidence="1 2">
    <name type="scientific">Anaerofustis stercorihominis DSM 17244</name>
    <dbReference type="NCBI Taxonomy" id="445971"/>
    <lineage>
        <taxon>Bacteria</taxon>
        <taxon>Bacillati</taxon>
        <taxon>Bacillota</taxon>
        <taxon>Clostridia</taxon>
        <taxon>Eubacteriales</taxon>
        <taxon>Eubacteriaceae</taxon>
        <taxon>Anaerofustis</taxon>
    </lineage>
</organism>
<accession>B1C5U7</accession>
<dbReference type="RefSeq" id="WP_007049541.1">
    <property type="nucleotide sequence ID" value="NZ_DS560017.1"/>
</dbReference>
<dbReference type="EMBL" id="ABIL02000003">
    <property type="protein sequence ID" value="EDS73516.1"/>
    <property type="molecule type" value="Genomic_DNA"/>
</dbReference>
<dbReference type="HOGENOM" id="CLU_1623733_0_0_9"/>
<sequence>MSKNKKKYSMFTTTYWREVELSNRGASSALEGLYDSGSLPVSQGVEIIVFAYEDKITFETTNPNLKKTFNLDYSKITSIEKTVKNNIESTPLNPISRSALSQDKYCVINYKSDNEKKFIKFLYSTGVSSLLRVRNKGYCKICDFFDFVSSKIQNGNETEITDL</sequence>
<proteinExistence type="predicted"/>
<reference evidence="1" key="2">
    <citation type="submission" date="2013-08" db="EMBL/GenBank/DDBJ databases">
        <title>Draft genome sequence of Anaerofustis stercorihominis (DSM 17244).</title>
        <authorList>
            <person name="Sudarsanam P."/>
            <person name="Ley R."/>
            <person name="Guruge J."/>
            <person name="Turnbaugh P.J."/>
            <person name="Mahowald M."/>
            <person name="Liep D."/>
            <person name="Gordon J."/>
        </authorList>
    </citation>
    <scope>NUCLEOTIDE SEQUENCE</scope>
    <source>
        <strain evidence="1">DSM 17244</strain>
    </source>
</reference>
<dbReference type="AlphaFoldDB" id="B1C5U7"/>
<name>B1C5U7_9FIRM</name>
<dbReference type="Proteomes" id="UP000005178">
    <property type="component" value="Unassembled WGS sequence"/>
</dbReference>
<dbReference type="GeneID" id="97999936"/>
<evidence type="ECO:0000313" key="2">
    <source>
        <dbReference type="Proteomes" id="UP000005178"/>
    </source>
</evidence>
<gene>
    <name evidence="1" type="ORF">ANASTE_00085</name>
</gene>
<evidence type="ECO:0000313" key="1">
    <source>
        <dbReference type="EMBL" id="EDS73516.1"/>
    </source>
</evidence>
<keyword evidence="2" id="KW-1185">Reference proteome</keyword>